<keyword evidence="3" id="KW-0349">Heme</keyword>
<dbReference type="Pfam" id="PF00199">
    <property type="entry name" value="Catalase"/>
    <property type="match status" value="1"/>
</dbReference>
<evidence type="ECO:0000256" key="4">
    <source>
        <dbReference type="ARBA" id="ARBA00022723"/>
    </source>
</evidence>
<dbReference type="InterPro" id="IPR011614">
    <property type="entry name" value="Catalase_core"/>
</dbReference>
<dbReference type="InterPro" id="IPR018028">
    <property type="entry name" value="Catalase"/>
</dbReference>
<evidence type="ECO:0000256" key="7">
    <source>
        <dbReference type="ARBA" id="ARBA00023324"/>
    </source>
</evidence>
<dbReference type="SUPFAM" id="SSF56634">
    <property type="entry name" value="Heme-dependent catalase-like"/>
    <property type="match status" value="1"/>
</dbReference>
<dbReference type="SMART" id="SM01060">
    <property type="entry name" value="Catalase"/>
    <property type="match status" value="1"/>
</dbReference>
<gene>
    <name evidence="9" type="ORF">ACFVKH_11550</name>
</gene>
<dbReference type="InterPro" id="IPR020835">
    <property type="entry name" value="Catalase_sf"/>
</dbReference>
<dbReference type="InterPro" id="IPR024708">
    <property type="entry name" value="Catalase_AS"/>
</dbReference>
<keyword evidence="2" id="KW-0575">Peroxidase</keyword>
<comment type="similarity">
    <text evidence="1">Belongs to the catalase family.</text>
</comment>
<dbReference type="PANTHER" id="PTHR11465">
    <property type="entry name" value="CATALASE"/>
    <property type="match status" value="1"/>
</dbReference>
<accession>A0ABW6IGG0</accession>
<proteinExistence type="inferred from homology"/>
<dbReference type="PROSITE" id="PS51402">
    <property type="entry name" value="CATALASE_3"/>
    <property type="match status" value="1"/>
</dbReference>
<keyword evidence="4" id="KW-0479">Metal-binding</keyword>
<evidence type="ECO:0000256" key="2">
    <source>
        <dbReference type="ARBA" id="ARBA00022559"/>
    </source>
</evidence>
<dbReference type="Gene3D" id="2.40.180.10">
    <property type="entry name" value="Catalase core domain"/>
    <property type="match status" value="1"/>
</dbReference>
<dbReference type="InterPro" id="IPR024711">
    <property type="entry name" value="Catalase_clade1/3"/>
</dbReference>
<reference evidence="9 10" key="1">
    <citation type="submission" date="2024-10" db="EMBL/GenBank/DDBJ databases">
        <authorList>
            <person name="Ratan Roy A."/>
            <person name="Morales Sandoval P.H."/>
            <person name="De Los Santos Villalobos S."/>
            <person name="Chakraborty S."/>
            <person name="Mukherjee J."/>
        </authorList>
    </citation>
    <scope>NUCLEOTIDE SEQUENCE [LARGE SCALE GENOMIC DNA]</scope>
    <source>
        <strain evidence="9 10">S1</strain>
    </source>
</reference>
<feature type="domain" description="Catalase core" evidence="8">
    <location>
        <begin position="18"/>
        <end position="403"/>
    </location>
</feature>
<dbReference type="RefSeq" id="WP_377965134.1">
    <property type="nucleotide sequence ID" value="NZ_JBHZOL010000075.1"/>
</dbReference>
<evidence type="ECO:0000256" key="5">
    <source>
        <dbReference type="ARBA" id="ARBA00023002"/>
    </source>
</evidence>
<keyword evidence="6" id="KW-0408">Iron</keyword>
<protein>
    <submittedName>
        <fullName evidence="9">Catalase</fullName>
    </submittedName>
</protein>
<sequence length="501" mass="57771">MCIQSEDITLAEKDNILTNAAGIPVPSNEVSKSVGRRGPLLLEDYTLIEKMAHFNRERIPERVVHAVGSGAYGTFTVTDDITHLTKAKLFAEVGKETEVFVRFSTVAKSKGGSDVYRDLRGFAIKLYTEEGNWDLVGNDTPIFFVRDPMKFMDFIRSQKEHPQENWRQHEMWWDFWSLSPESLHQVMWLMGDRGAPMGWRHMNGYGSHTFSLINADNERIWVKFHFKTDQGIKNFTEAEWMHMQGIEPRWATKDLYNAIDQGNFPSWTMHIQTMTDEQAANFPWNPFDLTKVWPHGDFPLQRVGKLELNRNPENYFAEVEQAAFSPGNVVPGVSWSPDRMLQARIMSYADTHRYRLGVNYDTIPVNRPHATQANTPYRDGFMRVDDNNGSRINYHPTHHDYPKADENAKAPPYHVEGLADRIELDEPDHFDQPRMFYNMLDAGEKERLIHNIAGSLGRCMQQIQDRQIDLFRQVDATFADRVVEAIANTEPPKPEPQPATV</sequence>
<dbReference type="PIRSF" id="PIRSF038928">
    <property type="entry name" value="Catalase_clade1-3"/>
    <property type="match status" value="1"/>
</dbReference>
<dbReference type="CDD" id="cd08156">
    <property type="entry name" value="catalase_clade_3"/>
    <property type="match status" value="1"/>
</dbReference>
<dbReference type="Pfam" id="PF06628">
    <property type="entry name" value="Catalase-rel"/>
    <property type="match status" value="1"/>
</dbReference>
<keyword evidence="10" id="KW-1185">Reference proteome</keyword>
<evidence type="ECO:0000256" key="1">
    <source>
        <dbReference type="ARBA" id="ARBA00005329"/>
    </source>
</evidence>
<evidence type="ECO:0000256" key="3">
    <source>
        <dbReference type="ARBA" id="ARBA00022617"/>
    </source>
</evidence>
<dbReference type="InterPro" id="IPR040333">
    <property type="entry name" value="Catalase_3"/>
</dbReference>
<organism evidence="9 10">
    <name type="scientific">Almyronema epifaneia S1</name>
    <dbReference type="NCBI Taxonomy" id="2991925"/>
    <lineage>
        <taxon>Bacteria</taxon>
        <taxon>Bacillati</taxon>
        <taxon>Cyanobacteriota</taxon>
        <taxon>Cyanophyceae</taxon>
        <taxon>Nodosilineales</taxon>
        <taxon>Nodosilineaceae</taxon>
        <taxon>Almyronema</taxon>
        <taxon>Almyronema epifaneia</taxon>
    </lineage>
</organism>
<evidence type="ECO:0000313" key="9">
    <source>
        <dbReference type="EMBL" id="MFE4106917.1"/>
    </source>
</evidence>
<evidence type="ECO:0000256" key="6">
    <source>
        <dbReference type="ARBA" id="ARBA00023004"/>
    </source>
</evidence>
<dbReference type="PROSITE" id="PS00438">
    <property type="entry name" value="CATALASE_2"/>
    <property type="match status" value="1"/>
</dbReference>
<keyword evidence="5" id="KW-0560">Oxidoreductase</keyword>
<dbReference type="Proteomes" id="UP001600165">
    <property type="component" value="Unassembled WGS sequence"/>
</dbReference>
<dbReference type="EMBL" id="JBHZOL010000075">
    <property type="protein sequence ID" value="MFE4106917.1"/>
    <property type="molecule type" value="Genomic_DNA"/>
</dbReference>
<keyword evidence="7" id="KW-0376">Hydrogen peroxide</keyword>
<dbReference type="PRINTS" id="PR00067">
    <property type="entry name" value="CATALASE"/>
</dbReference>
<name>A0ABW6IGG0_9CYAN</name>
<evidence type="ECO:0000259" key="8">
    <source>
        <dbReference type="SMART" id="SM01060"/>
    </source>
</evidence>
<evidence type="ECO:0000313" key="10">
    <source>
        <dbReference type="Proteomes" id="UP001600165"/>
    </source>
</evidence>
<dbReference type="InterPro" id="IPR010582">
    <property type="entry name" value="Catalase_immune_responsive"/>
</dbReference>
<dbReference type="PANTHER" id="PTHR11465:SF9">
    <property type="entry name" value="CATALASE"/>
    <property type="match status" value="1"/>
</dbReference>
<comment type="caution">
    <text evidence="9">The sequence shown here is derived from an EMBL/GenBank/DDBJ whole genome shotgun (WGS) entry which is preliminary data.</text>
</comment>